<protein>
    <submittedName>
        <fullName evidence="1">Uncharacterized protein</fullName>
    </submittedName>
</protein>
<comment type="caution">
    <text evidence="1">The sequence shown here is derived from an EMBL/GenBank/DDBJ whole genome shotgun (WGS) entry which is preliminary data.</text>
</comment>
<evidence type="ECO:0000313" key="2">
    <source>
        <dbReference type="Proteomes" id="UP000321746"/>
    </source>
</evidence>
<keyword evidence="2" id="KW-1185">Reference proteome</keyword>
<dbReference type="Proteomes" id="UP000321746">
    <property type="component" value="Unassembled WGS sequence"/>
</dbReference>
<gene>
    <name evidence="1" type="ORF">AOE01nite_13760</name>
</gene>
<dbReference type="AlphaFoldDB" id="A0A511XJN4"/>
<evidence type="ECO:0000313" key="1">
    <source>
        <dbReference type="EMBL" id="GEN63152.1"/>
    </source>
</evidence>
<sequence length="69" mass="7786">MQTRGSAKERVITQIAHNILQIAQGQFAMIEHGVDSPCHRKHIVTGIFRKTRNCVSSLREACLWNTCHG</sequence>
<organism evidence="1 2">
    <name type="scientific">Acetobacter oeni</name>
    <dbReference type="NCBI Taxonomy" id="304077"/>
    <lineage>
        <taxon>Bacteria</taxon>
        <taxon>Pseudomonadati</taxon>
        <taxon>Pseudomonadota</taxon>
        <taxon>Alphaproteobacteria</taxon>
        <taxon>Acetobacterales</taxon>
        <taxon>Acetobacteraceae</taxon>
        <taxon>Acetobacter</taxon>
    </lineage>
</organism>
<proteinExistence type="predicted"/>
<dbReference type="EMBL" id="BJYG01000016">
    <property type="protein sequence ID" value="GEN63152.1"/>
    <property type="molecule type" value="Genomic_DNA"/>
</dbReference>
<name>A0A511XJN4_9PROT</name>
<accession>A0A511XJN4</accession>
<reference evidence="1 2" key="1">
    <citation type="submission" date="2019-07" db="EMBL/GenBank/DDBJ databases">
        <title>Whole genome shotgun sequence of Acetobacter oeni NBRC 105207.</title>
        <authorList>
            <person name="Hosoyama A."/>
            <person name="Uohara A."/>
            <person name="Ohji S."/>
            <person name="Ichikawa N."/>
        </authorList>
    </citation>
    <scope>NUCLEOTIDE SEQUENCE [LARGE SCALE GENOMIC DNA]</scope>
    <source>
        <strain evidence="1 2">NBRC 105207</strain>
    </source>
</reference>